<dbReference type="RefSeq" id="WP_013566459.1">
    <property type="nucleotide sequence ID" value="NC_014962.1"/>
</dbReference>
<reference evidence="1 2" key="2">
    <citation type="journal article" date="2011" name="Stand. Genomic Sci.">
        <title>Complete genome sequence of Isosphaera pallida type strain (IS1B).</title>
        <authorList>
            <consortium name="US DOE Joint Genome Institute (JGI-PGF)"/>
            <person name="Goker M."/>
            <person name="Cleland D."/>
            <person name="Saunders E."/>
            <person name="Lapidus A."/>
            <person name="Nolan M."/>
            <person name="Lucas S."/>
            <person name="Hammon N."/>
            <person name="Deshpande S."/>
            <person name="Cheng J.F."/>
            <person name="Tapia R."/>
            <person name="Han C."/>
            <person name="Goodwin L."/>
            <person name="Pitluck S."/>
            <person name="Liolios K."/>
            <person name="Pagani I."/>
            <person name="Ivanova N."/>
            <person name="Mavromatis K."/>
            <person name="Pati A."/>
            <person name="Chen A."/>
            <person name="Palaniappan K."/>
            <person name="Land M."/>
            <person name="Hauser L."/>
            <person name="Chang Y.J."/>
            <person name="Jeffries C.D."/>
            <person name="Detter J.C."/>
            <person name="Beck B."/>
            <person name="Woyke T."/>
            <person name="Bristow J."/>
            <person name="Eisen J.A."/>
            <person name="Markowitz V."/>
            <person name="Hugenholtz P."/>
            <person name="Kyrpides N.C."/>
            <person name="Klenk H.P."/>
        </authorList>
    </citation>
    <scope>NUCLEOTIDE SEQUENCE [LARGE SCALE GENOMIC DNA]</scope>
    <source>
        <strain evidence="2">ATCC 43644 / DSM 9630 / IS1B</strain>
    </source>
</reference>
<dbReference type="EMBL" id="CP002353">
    <property type="protein sequence ID" value="ADV64171.1"/>
    <property type="molecule type" value="Genomic_DNA"/>
</dbReference>
<dbReference type="CDD" id="cd15482">
    <property type="entry name" value="Sialidase_non-viral"/>
    <property type="match status" value="1"/>
</dbReference>
<dbReference type="Gene3D" id="2.120.10.10">
    <property type="match status" value="1"/>
</dbReference>
<organism evidence="1 2">
    <name type="scientific">Isosphaera pallida (strain ATCC 43644 / DSM 9630 / IS1B)</name>
    <dbReference type="NCBI Taxonomy" id="575540"/>
    <lineage>
        <taxon>Bacteria</taxon>
        <taxon>Pseudomonadati</taxon>
        <taxon>Planctomycetota</taxon>
        <taxon>Planctomycetia</taxon>
        <taxon>Isosphaerales</taxon>
        <taxon>Isosphaeraceae</taxon>
        <taxon>Isosphaera</taxon>
    </lineage>
</organism>
<proteinExistence type="predicted"/>
<dbReference type="Proteomes" id="UP000008631">
    <property type="component" value="Chromosome"/>
</dbReference>
<keyword evidence="2" id="KW-1185">Reference proteome</keyword>
<reference key="1">
    <citation type="submission" date="2010-11" db="EMBL/GenBank/DDBJ databases">
        <title>The complete sequence of chromosome of Isophaera pallida ATCC 43644.</title>
        <authorList>
            <consortium name="US DOE Joint Genome Institute (JGI-PGF)"/>
            <person name="Lucas S."/>
            <person name="Copeland A."/>
            <person name="Lapidus A."/>
            <person name="Bruce D."/>
            <person name="Goodwin L."/>
            <person name="Pitluck S."/>
            <person name="Kyrpides N."/>
            <person name="Mavromatis K."/>
            <person name="Pagani I."/>
            <person name="Ivanova N."/>
            <person name="Saunders E."/>
            <person name="Brettin T."/>
            <person name="Detter J.C."/>
            <person name="Han C."/>
            <person name="Tapia R."/>
            <person name="Land M."/>
            <person name="Hauser L."/>
            <person name="Markowitz V."/>
            <person name="Cheng J.-F."/>
            <person name="Hugenholtz P."/>
            <person name="Woyke T."/>
            <person name="Wu D."/>
            <person name="Eisen J.A."/>
        </authorList>
    </citation>
    <scope>NUCLEOTIDE SEQUENCE</scope>
    <source>
        <strain>ATCC 43644</strain>
    </source>
</reference>
<dbReference type="KEGG" id="ipa:Isop_3614"/>
<dbReference type="SUPFAM" id="SSF75005">
    <property type="entry name" value="Arabinanase/levansucrase/invertase"/>
    <property type="match status" value="2"/>
</dbReference>
<sequence length="760" mass="85813">MLKWQEIIVLVCCASSVVRAEDAAADGPDQPITVVKIWDQASHQAFTDLVRFQGRWFCVFREGKDHLSADGALRVITSTDGVTWESAALITSTDSDLRDPKMTVTPDGQLMLYAAEALHDRSRHSHQSVAWFSRDGRVWSEKHLIGDPDFWLWRITWHHGVAYGVSYACGPDKSIRLHVSKDGKNFETLVERLFDEGYPNETSIVFDGDTAYCLLRRDGAANNSGLLGVSNAPFTQWEWKTLGTLIGGPHMIRLPDGRLVAAVRLYDKAVRTSLCWIDPEAGKLTEFLTLPSGGDTSYAGLALHQDHLWISYYSSHEGKTSIYLAKMPIKNPVRDIGSRRELFIDHYLIERLDNATLKLHEPHPTPPMTEPADPLEYGTVIKDGDLFRLYTRDSRGAKSDGDSSEVTRYCESKDGIHWTKPKLGLVEIDGSRDNNVILHEAPFCHNFSPFLDQRPGTPADQRFKALAGTMPSGLFAFVSADGVRWRKLRDQPVITYTKEYAFDSQNVSFWSETEGCYVCYFRHFLDNQWRSVCRTTSDDFITWSEPVPMRPNFPGEHLYTTQTHPYFNAPHILIALPTRFHPSRGESTDILFMTARGDAPYDRTFREAFLRPGLDPARWGNRSNYAALNVVPTGPTEMSIYVTPFRRFTLRTDGFASVHAGADPAEMVTRPLRFSGSELIVNYSTSAGGGLRVEIQDESGRPQPGFQLEDCIELVGDSIEQVVRWRTNPDLSRLAGQPVRLRFVLQDGDLYAIQFQNNQR</sequence>
<protein>
    <submittedName>
        <fullName evidence="1">Uncharacterized protein</fullName>
    </submittedName>
</protein>
<gene>
    <name evidence="1" type="ordered locus">Isop_3614</name>
</gene>
<evidence type="ECO:0000313" key="1">
    <source>
        <dbReference type="EMBL" id="ADV64171.1"/>
    </source>
</evidence>
<name>E8QYI8_ISOPI</name>
<dbReference type="InterPro" id="IPR023296">
    <property type="entry name" value="Glyco_hydro_beta-prop_sf"/>
</dbReference>
<dbReference type="InParanoid" id="E8QYI8"/>
<dbReference type="STRING" id="575540.Isop_3614"/>
<dbReference type="eggNOG" id="COG1621">
    <property type="taxonomic scope" value="Bacteria"/>
</dbReference>
<dbReference type="HOGENOM" id="CLU_366727_0_0_0"/>
<dbReference type="AlphaFoldDB" id="E8QYI8"/>
<accession>E8QYI8</accession>
<evidence type="ECO:0000313" key="2">
    <source>
        <dbReference type="Proteomes" id="UP000008631"/>
    </source>
</evidence>
<dbReference type="Gene3D" id="2.115.10.20">
    <property type="entry name" value="Glycosyl hydrolase domain, family 43"/>
    <property type="match status" value="1"/>
</dbReference>